<reference evidence="2" key="1">
    <citation type="submission" date="2016-01" db="EMBL/GenBank/DDBJ databases">
        <title>Reference transcriptome for the parasite Schistocephalus solidus: insights into the molecular evolution of parasitism.</title>
        <authorList>
            <person name="Hebert F.O."/>
            <person name="Grambauer S."/>
            <person name="Barber I."/>
            <person name="Landry C.R."/>
            <person name="Aubin-Horth N."/>
        </authorList>
    </citation>
    <scope>NUCLEOTIDE SEQUENCE</scope>
</reference>
<feature type="compositionally biased region" description="Polar residues" evidence="1">
    <location>
        <begin position="28"/>
        <end position="38"/>
    </location>
</feature>
<protein>
    <submittedName>
        <fullName evidence="2">Rho GTPase-activating protein 20</fullName>
    </submittedName>
</protein>
<dbReference type="AlphaFoldDB" id="A0A0X3PGR5"/>
<name>A0A0X3PGR5_SCHSO</name>
<organism evidence="2">
    <name type="scientific">Schistocephalus solidus</name>
    <name type="common">Tapeworm</name>
    <dbReference type="NCBI Taxonomy" id="70667"/>
    <lineage>
        <taxon>Eukaryota</taxon>
        <taxon>Metazoa</taxon>
        <taxon>Spiralia</taxon>
        <taxon>Lophotrochozoa</taxon>
        <taxon>Platyhelminthes</taxon>
        <taxon>Cestoda</taxon>
        <taxon>Eucestoda</taxon>
        <taxon>Diphyllobothriidea</taxon>
        <taxon>Diphyllobothriidae</taxon>
        <taxon>Schistocephalus</taxon>
    </lineage>
</organism>
<accession>A0A0X3PGR5</accession>
<proteinExistence type="predicted"/>
<evidence type="ECO:0000313" key="2">
    <source>
        <dbReference type="EMBL" id="JAP51013.1"/>
    </source>
</evidence>
<dbReference type="EMBL" id="GEEE01012212">
    <property type="protein sequence ID" value="JAP51013.1"/>
    <property type="molecule type" value="Transcribed_RNA"/>
</dbReference>
<sequence>MNFSRNININFRIETDKVFYTHTPPHPSATQETAQRHANTPPLHKKPQLKTAVYPLYCNRHDGHHLHRVCIRHANAVEITARCCQEPRPKSLWRLHTVDVLRHEMLSKILKCAFNSNKVLNCNVDKK</sequence>
<feature type="region of interest" description="Disordered" evidence="1">
    <location>
        <begin position="22"/>
        <end position="45"/>
    </location>
</feature>
<gene>
    <name evidence="2" type="primary">RHG20</name>
    <name evidence="2" type="ORF">TR93906</name>
</gene>
<evidence type="ECO:0000256" key="1">
    <source>
        <dbReference type="SAM" id="MobiDB-lite"/>
    </source>
</evidence>